<accession>A0A9D1N6M1</accession>
<dbReference type="AlphaFoldDB" id="A0A9D1N6M1"/>
<sequence length="104" mass="12483">MRKMKLIPGEDFYNRCEVSVYDITEGKEKRRCKVTVEYSAADVRQLRSQGIEDLDAALEHYRDWIYDIVKYYITDDWECAEGMDEVTDIIAEHIREYFEEGEKR</sequence>
<evidence type="ECO:0000313" key="2">
    <source>
        <dbReference type="Proteomes" id="UP000824130"/>
    </source>
</evidence>
<dbReference type="EMBL" id="DVOB01000090">
    <property type="protein sequence ID" value="HIU95886.1"/>
    <property type="molecule type" value="Genomic_DNA"/>
</dbReference>
<proteinExistence type="predicted"/>
<evidence type="ECO:0000313" key="1">
    <source>
        <dbReference type="EMBL" id="HIU95886.1"/>
    </source>
</evidence>
<reference evidence="1" key="2">
    <citation type="journal article" date="2021" name="PeerJ">
        <title>Extensive microbial diversity within the chicken gut microbiome revealed by metagenomics and culture.</title>
        <authorList>
            <person name="Gilroy R."/>
            <person name="Ravi A."/>
            <person name="Getino M."/>
            <person name="Pursley I."/>
            <person name="Horton D.L."/>
            <person name="Alikhan N.F."/>
            <person name="Baker D."/>
            <person name="Gharbi K."/>
            <person name="Hall N."/>
            <person name="Watson M."/>
            <person name="Adriaenssens E.M."/>
            <person name="Foster-Nyarko E."/>
            <person name="Jarju S."/>
            <person name="Secka A."/>
            <person name="Antonio M."/>
            <person name="Oren A."/>
            <person name="Chaudhuri R.R."/>
            <person name="La Ragione R."/>
            <person name="Hildebrand F."/>
            <person name="Pallen M.J."/>
        </authorList>
    </citation>
    <scope>NUCLEOTIDE SEQUENCE</scope>
    <source>
        <strain evidence="1">ChiSjej4B22-8349</strain>
    </source>
</reference>
<comment type="caution">
    <text evidence="1">The sequence shown here is derived from an EMBL/GenBank/DDBJ whole genome shotgun (WGS) entry which is preliminary data.</text>
</comment>
<organism evidence="1 2">
    <name type="scientific">Candidatus Allocopromorpha excrementipullorum</name>
    <dbReference type="NCBI Taxonomy" id="2840743"/>
    <lineage>
        <taxon>Bacteria</taxon>
        <taxon>Bacillati</taxon>
        <taxon>Bacillota</taxon>
        <taxon>Clostridia</taxon>
        <taxon>Eubacteriales</taxon>
        <taxon>Eubacteriaceae</taxon>
        <taxon>Eubacteriaceae incertae sedis</taxon>
        <taxon>Candidatus Allocopromorpha</taxon>
    </lineage>
</organism>
<dbReference type="Proteomes" id="UP000824130">
    <property type="component" value="Unassembled WGS sequence"/>
</dbReference>
<protein>
    <submittedName>
        <fullName evidence="1">Uncharacterized protein</fullName>
    </submittedName>
</protein>
<reference evidence="1" key="1">
    <citation type="submission" date="2020-10" db="EMBL/GenBank/DDBJ databases">
        <authorList>
            <person name="Gilroy R."/>
        </authorList>
    </citation>
    <scope>NUCLEOTIDE SEQUENCE</scope>
    <source>
        <strain evidence="1">ChiSjej4B22-8349</strain>
    </source>
</reference>
<gene>
    <name evidence="1" type="ORF">IAD25_04155</name>
</gene>
<name>A0A9D1N6M1_9FIRM</name>